<comment type="caution">
    <text evidence="1">The sequence shown here is derived from an EMBL/GenBank/DDBJ whole genome shotgun (WGS) entry which is preliminary data.</text>
</comment>
<protein>
    <submittedName>
        <fullName evidence="1">Uncharacterized protein</fullName>
    </submittedName>
</protein>
<evidence type="ECO:0000313" key="2">
    <source>
        <dbReference type="Proteomes" id="UP000316008"/>
    </source>
</evidence>
<dbReference type="OrthoDB" id="9807112at2"/>
<dbReference type="InterPro" id="IPR016035">
    <property type="entry name" value="Acyl_Trfase/lysoPLipase"/>
</dbReference>
<dbReference type="RefSeq" id="WP_144331761.1">
    <property type="nucleotide sequence ID" value="NZ_VLPL01000001.1"/>
</dbReference>
<name>A0A556N7S0_9FLAO</name>
<gene>
    <name evidence="1" type="ORF">FO442_03545</name>
</gene>
<evidence type="ECO:0000313" key="1">
    <source>
        <dbReference type="EMBL" id="TSJ48226.1"/>
    </source>
</evidence>
<dbReference type="Gene3D" id="3.40.1090.10">
    <property type="entry name" value="Cytosolic phospholipase A2 catalytic domain"/>
    <property type="match status" value="1"/>
</dbReference>
<dbReference type="SUPFAM" id="SSF52151">
    <property type="entry name" value="FabD/lysophospholipase-like"/>
    <property type="match status" value="1"/>
</dbReference>
<keyword evidence="2" id="KW-1185">Reference proteome</keyword>
<dbReference type="EMBL" id="VLPL01000001">
    <property type="protein sequence ID" value="TSJ48226.1"/>
    <property type="molecule type" value="Genomic_DNA"/>
</dbReference>
<dbReference type="AlphaFoldDB" id="A0A556N7S0"/>
<organism evidence="1 2">
    <name type="scientific">Fluviicola chungangensis</name>
    <dbReference type="NCBI Taxonomy" id="2597671"/>
    <lineage>
        <taxon>Bacteria</taxon>
        <taxon>Pseudomonadati</taxon>
        <taxon>Bacteroidota</taxon>
        <taxon>Flavobacteriia</taxon>
        <taxon>Flavobacteriales</taxon>
        <taxon>Crocinitomicaceae</taxon>
        <taxon>Fluviicola</taxon>
    </lineage>
</organism>
<accession>A0A556N7S0</accession>
<sequence length="271" mass="31356">MSCNYRIVLVTDGGSDALLVPIVGLSALSRRIHAVDIDKSLYNWIDLLVASGDSVLLASLLAKQEISLIEELGALEKLLRYQNNGYSKEMVSRLFDEDDTLFALRKHFLFMTYDVDSDELFQFSDSRPTQQSIKLDSVLKACMGNPNEQQFIKLGYRRLMNASQFAPNPILQAMHYADCLYQDDSVVIVSIGSGKHKDADLEQQFSEQAQIQFEEELRQHKKWHYFRFDPEFERDDTMEMKIEKTRNYFEDEAPNMDRLLRLMEIKSGKLV</sequence>
<dbReference type="Proteomes" id="UP000316008">
    <property type="component" value="Unassembled WGS sequence"/>
</dbReference>
<proteinExistence type="predicted"/>
<reference evidence="1 2" key="1">
    <citation type="submission" date="2019-07" db="EMBL/GenBank/DDBJ databases">
        <authorList>
            <person name="Huq M.A."/>
        </authorList>
    </citation>
    <scope>NUCLEOTIDE SEQUENCE [LARGE SCALE GENOMIC DNA]</scope>
    <source>
        <strain evidence="1 2">MAH-3</strain>
    </source>
</reference>